<dbReference type="AlphaFoldDB" id="A0A178CTX8"/>
<protein>
    <submittedName>
        <fullName evidence="8">Uncharacterized protein</fullName>
    </submittedName>
</protein>
<dbReference type="SUPFAM" id="SSF53474">
    <property type="entry name" value="alpha/beta-Hydrolases"/>
    <property type="match status" value="1"/>
</dbReference>
<dbReference type="PANTHER" id="PTHR11010:SF117">
    <property type="entry name" value="SERINE PROTEASE 16"/>
    <property type="match status" value="1"/>
</dbReference>
<evidence type="ECO:0000256" key="6">
    <source>
        <dbReference type="SAM" id="MobiDB-lite"/>
    </source>
</evidence>
<keyword evidence="2" id="KW-0645">Protease</keyword>
<keyword evidence="7" id="KW-0472">Membrane</keyword>
<dbReference type="InterPro" id="IPR029058">
    <property type="entry name" value="AB_hydrolase_fold"/>
</dbReference>
<dbReference type="GeneID" id="34590743"/>
<keyword evidence="7" id="KW-0812">Transmembrane</keyword>
<keyword evidence="4" id="KW-0378">Hydrolase</keyword>
<evidence type="ECO:0000256" key="7">
    <source>
        <dbReference type="SAM" id="Phobius"/>
    </source>
</evidence>
<evidence type="ECO:0000256" key="3">
    <source>
        <dbReference type="ARBA" id="ARBA00022729"/>
    </source>
</evidence>
<dbReference type="Pfam" id="PF05577">
    <property type="entry name" value="Peptidase_S28"/>
    <property type="match status" value="1"/>
</dbReference>
<dbReference type="GO" id="GO:0070008">
    <property type="term" value="F:serine-type exopeptidase activity"/>
    <property type="evidence" value="ECO:0007669"/>
    <property type="project" value="InterPro"/>
</dbReference>
<proteinExistence type="inferred from homology"/>
<feature type="transmembrane region" description="Helical" evidence="7">
    <location>
        <begin position="13"/>
        <end position="36"/>
    </location>
</feature>
<keyword evidence="5" id="KW-0325">Glycoprotein</keyword>
<gene>
    <name evidence="8" type="ORF">AYO20_07331</name>
</gene>
<feature type="compositionally biased region" description="Acidic residues" evidence="6">
    <location>
        <begin position="506"/>
        <end position="518"/>
    </location>
</feature>
<name>A0A178CTX8_9EURO</name>
<evidence type="ECO:0000313" key="8">
    <source>
        <dbReference type="EMBL" id="OAL33320.1"/>
    </source>
</evidence>
<dbReference type="Proteomes" id="UP000185904">
    <property type="component" value="Unassembled WGS sequence"/>
</dbReference>
<organism evidence="8 9">
    <name type="scientific">Fonsecaea nubica</name>
    <dbReference type="NCBI Taxonomy" id="856822"/>
    <lineage>
        <taxon>Eukaryota</taxon>
        <taxon>Fungi</taxon>
        <taxon>Dikarya</taxon>
        <taxon>Ascomycota</taxon>
        <taxon>Pezizomycotina</taxon>
        <taxon>Eurotiomycetes</taxon>
        <taxon>Chaetothyriomycetidae</taxon>
        <taxon>Chaetothyriales</taxon>
        <taxon>Herpotrichiellaceae</taxon>
        <taxon>Fonsecaea</taxon>
    </lineage>
</organism>
<comment type="similarity">
    <text evidence="1">Belongs to the peptidase S28 family.</text>
</comment>
<accession>A0A178CTX8</accession>
<dbReference type="Gene3D" id="3.40.50.1820">
    <property type="entry name" value="alpha/beta hydrolase"/>
    <property type="match status" value="2"/>
</dbReference>
<evidence type="ECO:0000256" key="4">
    <source>
        <dbReference type="ARBA" id="ARBA00022801"/>
    </source>
</evidence>
<dbReference type="PANTHER" id="PTHR11010">
    <property type="entry name" value="PROTEASE S28 PRO-X CARBOXYPEPTIDASE-RELATED"/>
    <property type="match status" value="1"/>
</dbReference>
<keyword evidence="7" id="KW-1133">Transmembrane helix</keyword>
<evidence type="ECO:0000256" key="5">
    <source>
        <dbReference type="ARBA" id="ARBA00023180"/>
    </source>
</evidence>
<dbReference type="EMBL" id="LVCJ01000051">
    <property type="protein sequence ID" value="OAL33320.1"/>
    <property type="molecule type" value="Genomic_DNA"/>
</dbReference>
<dbReference type="OrthoDB" id="1735038at2759"/>
<comment type="caution">
    <text evidence="8">The sequence shown here is derived from an EMBL/GenBank/DDBJ whole genome shotgun (WGS) entry which is preliminary data.</text>
</comment>
<keyword evidence="9" id="KW-1185">Reference proteome</keyword>
<evidence type="ECO:0000256" key="2">
    <source>
        <dbReference type="ARBA" id="ARBA00022670"/>
    </source>
</evidence>
<dbReference type="RefSeq" id="XP_022498332.1">
    <property type="nucleotide sequence ID" value="XM_022645617.1"/>
</dbReference>
<dbReference type="InterPro" id="IPR008758">
    <property type="entry name" value="Peptidase_S28"/>
</dbReference>
<sequence>MISKAAIKISKRLVFRIAVNLVFLVALLQGIARWIFPNKVAPVVGRPSRGRELLARYPSRTQNFTMPVDHFHNMSRYEPHTNATFQHHYWVDIGNYIEGGPVIIHAIGEDNPNYDLEWLQKGILHDLANATGGVAVLWGQRYYPGGYDIVPDHRWTRETLRFHSTEQALADLAYFAQRATFTGLEDRDLTAPGTPWIILGGSYGGVVSAFTRIQYPDLFWGGLSSSGVTTGMLDHWQFFDLIRRHTPPKCVEVQQQLTNLMDNIYESGNETALSQLKAAFNVSDSSTYPDLAFLLTSPFSAWNRAWHRATAPFDGPGSYCDILTSATSRYPSPEALRAIARSLLTYANETATPDPSTLYHPLLNLFSHTRKSQAYCSGRAVHECLSLNRPSPFGWLVCTETGGFATGYTPGAAGRPHTLPLVSRTLSPAYFLDRCQRTYNTTRDEPRLDRLNRYGGVNLSFPRLALSTGELDYYRGLGPLAEFLDNGNPNPRLRGASNDSHAGSGDGDDNNDDDDDALSTDTKAPELVIEGAFHEWDFPGLFPNETTVQMPPAVKRAKATEIEAVMAWLKEWNATRGL</sequence>
<dbReference type="GO" id="GO:0008239">
    <property type="term" value="F:dipeptidyl-peptidase activity"/>
    <property type="evidence" value="ECO:0007669"/>
    <property type="project" value="TreeGrafter"/>
</dbReference>
<dbReference type="GO" id="GO:0006508">
    <property type="term" value="P:proteolysis"/>
    <property type="evidence" value="ECO:0007669"/>
    <property type="project" value="UniProtKB-KW"/>
</dbReference>
<feature type="region of interest" description="Disordered" evidence="6">
    <location>
        <begin position="488"/>
        <end position="519"/>
    </location>
</feature>
<keyword evidence="3" id="KW-0732">Signal</keyword>
<reference evidence="8 9" key="1">
    <citation type="submission" date="2016-03" db="EMBL/GenBank/DDBJ databases">
        <title>The draft genome sequence of Fonsecaea nubica causative agent of cutaneous subcutaneous infection in human host.</title>
        <authorList>
            <person name="Costa F."/>
            <person name="Sybren D.H."/>
            <person name="Raittz R.T."/>
            <person name="Weiss V.A."/>
            <person name="Leao A.C."/>
            <person name="Gomes R."/>
            <person name="De Souza E.M."/>
            <person name="Pedrosa F.O."/>
            <person name="Steffens M.B."/>
            <person name="Bombassaro A."/>
            <person name="Tadra-Sfeir M.Z."/>
            <person name="Moreno L.F."/>
            <person name="Najafzadeh M.J."/>
            <person name="Felipe M.S."/>
            <person name="Teixeira M."/>
            <person name="Sun J."/>
            <person name="Xi L."/>
            <person name="Castro M.A."/>
            <person name="Vicente V.A."/>
        </authorList>
    </citation>
    <scope>NUCLEOTIDE SEQUENCE [LARGE SCALE GENOMIC DNA]</scope>
    <source>
        <strain evidence="8 9">CBS 269.64</strain>
    </source>
</reference>
<evidence type="ECO:0000313" key="9">
    <source>
        <dbReference type="Proteomes" id="UP000185904"/>
    </source>
</evidence>
<evidence type="ECO:0000256" key="1">
    <source>
        <dbReference type="ARBA" id="ARBA00011079"/>
    </source>
</evidence>